<proteinExistence type="predicted"/>
<dbReference type="InterPro" id="IPR019627">
    <property type="entry name" value="YAcAr"/>
</dbReference>
<evidence type="ECO:0000313" key="3">
    <source>
        <dbReference type="Proteomes" id="UP000221538"/>
    </source>
</evidence>
<accession>A0A292ZN34</accession>
<dbReference type="Pfam" id="PF10686">
    <property type="entry name" value="YAcAr"/>
    <property type="match status" value="1"/>
</dbReference>
<sequence>MSKPTASRSVSSFADLPELYAELIATPDFEASFGDPLPLTIMERGEEPAEYDMPEPIAAQAECGGIIASIFDLFTDTRLEALAPEVAWGMVNSLHFVAGKLERREDQLADNIRDMARRLEPGEVFMKELEDNQLECQSVAEQREAIEAMRDYAAAMYRTCSGRPWSPARGSRASQVTTASQISALDFLRVRAEKRRDRYDPQGPIVVVSGPQKWHDVRIIWNRLDQIRARIPRMMLVTTGQRLGVDVIAAAWAAQRGVHLVTYGIYGRGASAGFKRNREIAALMPVEAILCEGSGIQQALYELFNPQNGHRVPTHVFLASEQASDIPIKRRRRVIPA</sequence>
<reference evidence="2 3" key="1">
    <citation type="journal article" date="2013" name="Biodegradation">
        <title>Occurrence of 4-tert-butylphenol (4-t-BP) biodegradation in an aquatic sample caused by the presence of Spirodela polyrrhiza and isolation of a 4-t-BP-utilizing bacterium.</title>
        <authorList>
            <person name="Ogata Y."/>
            <person name="Toyama T."/>
            <person name="Yu N."/>
            <person name="Wang X."/>
            <person name="Sei K."/>
            <person name="Ike M."/>
        </authorList>
    </citation>
    <scope>NUCLEOTIDE SEQUENCE [LARGE SCALE GENOMIC DNA]</scope>
    <source>
        <strain evidence="2 3">OMI</strain>
    </source>
</reference>
<feature type="domain" description="YspA cpYpsA-related SLOG" evidence="1">
    <location>
        <begin position="204"/>
        <end position="263"/>
    </location>
</feature>
<evidence type="ECO:0000313" key="2">
    <source>
        <dbReference type="EMBL" id="GAY24384.1"/>
    </source>
</evidence>
<dbReference type="EMBL" id="BEWI01000032">
    <property type="protein sequence ID" value="GAY24384.1"/>
    <property type="molecule type" value="Genomic_DNA"/>
</dbReference>
<name>A0A292ZN34_SPHSA</name>
<dbReference type="AlphaFoldDB" id="A0A292ZN34"/>
<evidence type="ECO:0000259" key="1">
    <source>
        <dbReference type="Pfam" id="PF10686"/>
    </source>
</evidence>
<comment type="caution">
    <text evidence="2">The sequence shown here is derived from an EMBL/GenBank/DDBJ whole genome shotgun (WGS) entry which is preliminary data.</text>
</comment>
<dbReference type="RefSeq" id="WP_099186855.1">
    <property type="nucleotide sequence ID" value="NZ_BEWI01000032.1"/>
</dbReference>
<reference evidence="2 3" key="2">
    <citation type="journal article" date="2013" name="Environ. Sci. Technol.">
        <title>The 4-tert-butylphenol-utilizing bacterium Sphingobium fuliginis OMI can degrade bisphenols via phenolic ring hydroxylation and meta-cleavage pathway.</title>
        <authorList>
            <person name="Ogata Y."/>
            <person name="Goda S."/>
            <person name="Toyama T."/>
            <person name="Sei K."/>
            <person name="Ike M."/>
        </authorList>
    </citation>
    <scope>NUCLEOTIDE SEQUENCE [LARGE SCALE GENOMIC DNA]</scope>
    <source>
        <strain evidence="2 3">OMI</strain>
    </source>
</reference>
<dbReference type="Proteomes" id="UP000221538">
    <property type="component" value="Unassembled WGS sequence"/>
</dbReference>
<protein>
    <recommendedName>
        <fullName evidence="1">YspA cpYpsA-related SLOG domain-containing protein</fullName>
    </recommendedName>
</protein>
<organism evidence="2 3">
    <name type="scientific">Sphingobium fuliginis (strain ATCC 27551)</name>
    <dbReference type="NCBI Taxonomy" id="336203"/>
    <lineage>
        <taxon>Bacteria</taxon>
        <taxon>Pseudomonadati</taxon>
        <taxon>Pseudomonadota</taxon>
        <taxon>Alphaproteobacteria</taxon>
        <taxon>Sphingomonadales</taxon>
        <taxon>Sphingomonadaceae</taxon>
        <taxon>Sphingobium</taxon>
    </lineage>
</organism>
<gene>
    <name evidence="2" type="ORF">SFOMI_4964</name>
</gene>